<evidence type="ECO:0000256" key="8">
    <source>
        <dbReference type="ARBA" id="ARBA00023136"/>
    </source>
</evidence>
<proteinExistence type="inferred from homology"/>
<keyword evidence="6" id="KW-0067">ATP-binding</keyword>
<keyword evidence="5" id="KW-0547">Nucleotide-binding</keyword>
<gene>
    <name evidence="10" type="ORF">CE91St55_38770</name>
</gene>
<evidence type="ECO:0000256" key="6">
    <source>
        <dbReference type="ARBA" id="ARBA00022840"/>
    </source>
</evidence>
<evidence type="ECO:0000256" key="4">
    <source>
        <dbReference type="ARBA" id="ARBA00022475"/>
    </source>
</evidence>
<dbReference type="InterPro" id="IPR017871">
    <property type="entry name" value="ABC_transporter-like_CS"/>
</dbReference>
<reference evidence="10" key="1">
    <citation type="submission" date="2022-01" db="EMBL/GenBank/DDBJ databases">
        <title>Novel bile acid biosynthetic pathways are enriched in the microbiome of centenarians.</title>
        <authorList>
            <person name="Sato Y."/>
            <person name="Atarashi K."/>
            <person name="Plichta R.D."/>
            <person name="Arai Y."/>
            <person name="Sasajima S."/>
            <person name="Kearney M.S."/>
            <person name="Suda W."/>
            <person name="Takeshita K."/>
            <person name="Sasaki T."/>
            <person name="Okamoto S."/>
            <person name="Skelly N.A."/>
            <person name="Okamura Y."/>
            <person name="Vlamakis H."/>
            <person name="Li Y."/>
            <person name="Tanoue T."/>
            <person name="Takei H."/>
            <person name="Nittono H."/>
            <person name="Narushima S."/>
            <person name="Irie J."/>
            <person name="Itoh H."/>
            <person name="Moriya K."/>
            <person name="Sugiura Y."/>
            <person name="Suematsu M."/>
            <person name="Moritoki N."/>
            <person name="Shibata S."/>
            <person name="Littman R.D."/>
            <person name="Fischbach A.M."/>
            <person name="Uwamino Y."/>
            <person name="Inoue T."/>
            <person name="Honda A."/>
            <person name="Hattori M."/>
            <person name="Murai T."/>
            <person name="Xavier J.R."/>
            <person name="Hirose N."/>
            <person name="Honda K."/>
        </authorList>
    </citation>
    <scope>NUCLEOTIDE SEQUENCE</scope>
    <source>
        <strain evidence="10">CE91-St55</strain>
    </source>
</reference>
<dbReference type="PROSITE" id="PS00211">
    <property type="entry name" value="ABC_TRANSPORTER_1"/>
    <property type="match status" value="1"/>
</dbReference>
<dbReference type="PANTHER" id="PTHR43553:SF24">
    <property type="entry name" value="ENERGY-COUPLING FACTOR TRANSPORTER ATP-BINDING PROTEIN ECFA1"/>
    <property type="match status" value="1"/>
</dbReference>
<protein>
    <recommendedName>
        <fullName evidence="9">ABC transporter domain-containing protein</fullName>
    </recommendedName>
</protein>
<dbReference type="FunFam" id="3.40.50.300:FF:000224">
    <property type="entry name" value="Energy-coupling factor transporter ATP-binding protein EcfA"/>
    <property type="match status" value="1"/>
</dbReference>
<dbReference type="PROSITE" id="PS50893">
    <property type="entry name" value="ABC_TRANSPORTER_2"/>
    <property type="match status" value="1"/>
</dbReference>
<dbReference type="SMART" id="SM00382">
    <property type="entry name" value="AAA"/>
    <property type="match status" value="1"/>
</dbReference>
<evidence type="ECO:0000256" key="1">
    <source>
        <dbReference type="ARBA" id="ARBA00004202"/>
    </source>
</evidence>
<keyword evidence="7" id="KW-1278">Translocase</keyword>
<organism evidence="10 11">
    <name type="scientific">Hungatella hathewayi</name>
    <dbReference type="NCBI Taxonomy" id="154046"/>
    <lineage>
        <taxon>Bacteria</taxon>
        <taxon>Bacillati</taxon>
        <taxon>Bacillota</taxon>
        <taxon>Clostridia</taxon>
        <taxon>Lachnospirales</taxon>
        <taxon>Lachnospiraceae</taxon>
        <taxon>Hungatella</taxon>
    </lineage>
</organism>
<feature type="domain" description="ABC transporter" evidence="9">
    <location>
        <begin position="44"/>
        <end position="277"/>
    </location>
</feature>
<dbReference type="InterPro" id="IPR027417">
    <property type="entry name" value="P-loop_NTPase"/>
</dbReference>
<keyword evidence="4" id="KW-1003">Cell membrane</keyword>
<comment type="caution">
    <text evidence="10">The sequence shown here is derived from an EMBL/GenBank/DDBJ whole genome shotgun (WGS) entry which is preliminary data.</text>
</comment>
<dbReference type="InterPro" id="IPR050095">
    <property type="entry name" value="ECF_ABC_transporter_ATP-bd"/>
</dbReference>
<dbReference type="GO" id="GO:0043190">
    <property type="term" value="C:ATP-binding cassette (ABC) transporter complex"/>
    <property type="evidence" value="ECO:0007669"/>
    <property type="project" value="TreeGrafter"/>
</dbReference>
<evidence type="ECO:0000256" key="3">
    <source>
        <dbReference type="ARBA" id="ARBA00022448"/>
    </source>
</evidence>
<dbReference type="Proteomes" id="UP001055091">
    <property type="component" value="Unassembled WGS sequence"/>
</dbReference>
<dbReference type="GO" id="GO:0016887">
    <property type="term" value="F:ATP hydrolysis activity"/>
    <property type="evidence" value="ECO:0007669"/>
    <property type="project" value="InterPro"/>
</dbReference>
<sequence>MAGVLTAAAGNRPVAMNCVFRQEYRENERKGGEYVEVNGGDVILETEHLCYSYDGKKIALQDVNVSVRQRERIAVLGSNGAGKSTCFLNLNGVLTPDSGRILYRGTEITKKNRKELRKHVGIVFQEADNQIIASTVAAEVSFGPMNLKLPVMEVKRRVDEALECMNLTEMKDRPPHYLSGGEKKRVCIADIVAMESELFLFDEPTASLDPLNAAIFEAVLDKLWNMGKTLLISTHDVDFTWRWADRALVFSGGRLIADDAPCRIFQDESVIVQANLRKPVLMDVCSRLAAHGIVPDGTYVKDTEELEQLLCR</sequence>
<dbReference type="RefSeq" id="WP_006774868.1">
    <property type="nucleotide sequence ID" value="NZ_BQNJ01000001.1"/>
</dbReference>
<comment type="similarity">
    <text evidence="2">Belongs to the ABC transporter superfamily.</text>
</comment>
<keyword evidence="3" id="KW-0813">Transport</keyword>
<dbReference type="Pfam" id="PF00005">
    <property type="entry name" value="ABC_tran"/>
    <property type="match status" value="1"/>
</dbReference>
<name>A0AA37JN42_9FIRM</name>
<dbReference type="SUPFAM" id="SSF52540">
    <property type="entry name" value="P-loop containing nucleoside triphosphate hydrolases"/>
    <property type="match status" value="1"/>
</dbReference>
<dbReference type="CDD" id="cd03225">
    <property type="entry name" value="ABC_cobalt_CbiO_domain1"/>
    <property type="match status" value="1"/>
</dbReference>
<dbReference type="AlphaFoldDB" id="A0AA37JN42"/>
<evidence type="ECO:0000313" key="10">
    <source>
        <dbReference type="EMBL" id="GKH01896.1"/>
    </source>
</evidence>
<dbReference type="GeneID" id="93152715"/>
<comment type="subcellular location">
    <subcellularLocation>
        <location evidence="1">Cell membrane</location>
        <topology evidence="1">Peripheral membrane protein</topology>
    </subcellularLocation>
</comment>
<dbReference type="InterPro" id="IPR003593">
    <property type="entry name" value="AAA+_ATPase"/>
</dbReference>
<evidence type="ECO:0000256" key="7">
    <source>
        <dbReference type="ARBA" id="ARBA00022967"/>
    </source>
</evidence>
<dbReference type="EMBL" id="BQNJ01000001">
    <property type="protein sequence ID" value="GKH01896.1"/>
    <property type="molecule type" value="Genomic_DNA"/>
</dbReference>
<dbReference type="InterPro" id="IPR003439">
    <property type="entry name" value="ABC_transporter-like_ATP-bd"/>
</dbReference>
<evidence type="ECO:0000313" key="11">
    <source>
        <dbReference type="Proteomes" id="UP001055091"/>
    </source>
</evidence>
<dbReference type="Gene3D" id="3.40.50.300">
    <property type="entry name" value="P-loop containing nucleotide triphosphate hydrolases"/>
    <property type="match status" value="1"/>
</dbReference>
<evidence type="ECO:0000256" key="5">
    <source>
        <dbReference type="ARBA" id="ARBA00022741"/>
    </source>
</evidence>
<dbReference type="InterPro" id="IPR015856">
    <property type="entry name" value="ABC_transpr_CbiO/EcfA_su"/>
</dbReference>
<keyword evidence="8" id="KW-0472">Membrane</keyword>
<dbReference type="GO" id="GO:0005524">
    <property type="term" value="F:ATP binding"/>
    <property type="evidence" value="ECO:0007669"/>
    <property type="project" value="UniProtKB-KW"/>
</dbReference>
<dbReference type="PANTHER" id="PTHR43553">
    <property type="entry name" value="HEAVY METAL TRANSPORTER"/>
    <property type="match status" value="1"/>
</dbReference>
<dbReference type="GO" id="GO:0042626">
    <property type="term" value="F:ATPase-coupled transmembrane transporter activity"/>
    <property type="evidence" value="ECO:0007669"/>
    <property type="project" value="TreeGrafter"/>
</dbReference>
<evidence type="ECO:0000256" key="2">
    <source>
        <dbReference type="ARBA" id="ARBA00005417"/>
    </source>
</evidence>
<evidence type="ECO:0000259" key="9">
    <source>
        <dbReference type="PROSITE" id="PS50893"/>
    </source>
</evidence>
<accession>A0AA37JN42</accession>